<dbReference type="OrthoDB" id="1880172at2759"/>
<keyword evidence="6" id="KW-1185">Reference proteome</keyword>
<reference evidence="6" key="1">
    <citation type="submission" date="2013-09" db="EMBL/GenBank/DDBJ databases">
        <title>Corchorus olitorius genome sequencing.</title>
        <authorList>
            <person name="Alam M."/>
            <person name="Haque M.S."/>
            <person name="Islam M.S."/>
            <person name="Emdad E.M."/>
            <person name="Islam M.M."/>
            <person name="Ahmed B."/>
            <person name="Halim A."/>
            <person name="Hossen Q.M.M."/>
            <person name="Hossain M.Z."/>
            <person name="Ahmed R."/>
            <person name="Khan M.M."/>
            <person name="Islam R."/>
            <person name="Rashid M.M."/>
            <person name="Khan S.A."/>
            <person name="Rahman M.S."/>
            <person name="Alam M."/>
            <person name="Yahiya A.S."/>
            <person name="Khan M.S."/>
            <person name="Azam M.S."/>
            <person name="Haque T."/>
            <person name="Lashkar M.Z.H."/>
            <person name="Akhand A.I."/>
            <person name="Morshed G."/>
            <person name="Roy S."/>
            <person name="Uddin K.S."/>
            <person name="Rabeya T."/>
            <person name="Hossain A.S."/>
            <person name="Chowdhury A."/>
            <person name="Snigdha A.R."/>
            <person name="Mortoza M.S."/>
            <person name="Matin S.A."/>
            <person name="Hoque S.M.E."/>
            <person name="Islam M.K."/>
            <person name="Roy D.K."/>
            <person name="Haider R."/>
            <person name="Moosa M.M."/>
            <person name="Elias S.M."/>
            <person name="Hasan A.M."/>
            <person name="Jahan S."/>
            <person name="Shafiuddin M."/>
            <person name="Mahmood N."/>
            <person name="Shommy N.S."/>
        </authorList>
    </citation>
    <scope>NUCLEOTIDE SEQUENCE [LARGE SCALE GENOMIC DNA]</scope>
    <source>
        <strain evidence="6">cv. O-4</strain>
    </source>
</reference>
<evidence type="ECO:0000259" key="4">
    <source>
        <dbReference type="SMART" id="SM01037"/>
    </source>
</evidence>
<dbReference type="PANTHER" id="PTHR31213">
    <property type="entry name" value="OS08G0374000 PROTEIN-RELATED"/>
    <property type="match status" value="1"/>
</dbReference>
<comment type="similarity">
    <text evidence="1">Belongs to the BetVI family.</text>
</comment>
<dbReference type="InterPro" id="IPR000916">
    <property type="entry name" value="Bet_v_I/MLP"/>
</dbReference>
<dbReference type="EMBL" id="AWUE01018180">
    <property type="protein sequence ID" value="OMO81994.1"/>
    <property type="molecule type" value="Genomic_DNA"/>
</dbReference>
<evidence type="ECO:0000256" key="1">
    <source>
        <dbReference type="ARBA" id="ARBA00009744"/>
    </source>
</evidence>
<feature type="domain" description="Bet v I/Major latex protein" evidence="4">
    <location>
        <begin position="1"/>
        <end position="155"/>
    </location>
</feature>
<dbReference type="GO" id="GO:0004864">
    <property type="term" value="F:protein phosphatase inhibitor activity"/>
    <property type="evidence" value="ECO:0007669"/>
    <property type="project" value="InterPro"/>
</dbReference>
<dbReference type="InterPro" id="IPR024949">
    <property type="entry name" value="Bet_v_I_allergen"/>
</dbReference>
<dbReference type="GO" id="GO:0005634">
    <property type="term" value="C:nucleus"/>
    <property type="evidence" value="ECO:0007669"/>
    <property type="project" value="TreeGrafter"/>
</dbReference>
<dbReference type="STRING" id="93759.A0A1R3IHE2"/>
<dbReference type="AlphaFoldDB" id="A0A1R3IHE2"/>
<accession>A0A1R3IHE2</accession>
<sequence>MGVTTYTQEITSAVAPSRLFKALIIDHDNLIPKLMPQSIKSVELVQGDGGVGSIKQINFPEGAHYKYLKERVDHLDIDKCEFKYTTIEGDVLGDILESISYEVKFEATGEEGSVCKMTSHYHAKGDKVIKEEEIKAGKDEALGLFKVVEDYLLANPTVYV</sequence>
<dbReference type="GO" id="GO:0009738">
    <property type="term" value="P:abscisic acid-activated signaling pathway"/>
    <property type="evidence" value="ECO:0007669"/>
    <property type="project" value="InterPro"/>
</dbReference>
<dbReference type="Pfam" id="PF00407">
    <property type="entry name" value="Bet_v_1"/>
    <property type="match status" value="1"/>
</dbReference>
<evidence type="ECO:0000256" key="3">
    <source>
        <dbReference type="ARBA" id="ARBA00023265"/>
    </source>
</evidence>
<dbReference type="FunFam" id="3.30.530.20:FF:000007">
    <property type="entry name" value="Major pollen allergen Bet v 1-A"/>
    <property type="match status" value="1"/>
</dbReference>
<keyword evidence="3" id="KW-0568">Pathogenesis-related protein</keyword>
<dbReference type="PANTHER" id="PTHR31213:SF157">
    <property type="entry name" value="MAJOR ALLERGEN MAL D 1-LIKE"/>
    <property type="match status" value="1"/>
</dbReference>
<dbReference type="CDD" id="cd07816">
    <property type="entry name" value="Bet_v1-like"/>
    <property type="match status" value="1"/>
</dbReference>
<dbReference type="GO" id="GO:0038023">
    <property type="term" value="F:signaling receptor activity"/>
    <property type="evidence" value="ECO:0007669"/>
    <property type="project" value="InterPro"/>
</dbReference>
<dbReference type="GO" id="GO:0006952">
    <property type="term" value="P:defense response"/>
    <property type="evidence" value="ECO:0007669"/>
    <property type="project" value="UniProtKB-KW"/>
</dbReference>
<dbReference type="GO" id="GO:0010427">
    <property type="term" value="F:abscisic acid binding"/>
    <property type="evidence" value="ECO:0007669"/>
    <property type="project" value="InterPro"/>
</dbReference>
<evidence type="ECO:0000313" key="6">
    <source>
        <dbReference type="Proteomes" id="UP000187203"/>
    </source>
</evidence>
<protein>
    <recommendedName>
        <fullName evidence="4">Bet v I/Major latex protein domain-containing protein</fullName>
    </recommendedName>
</protein>
<evidence type="ECO:0000256" key="2">
    <source>
        <dbReference type="ARBA" id="ARBA00022821"/>
    </source>
</evidence>
<name>A0A1R3IHE2_9ROSI</name>
<dbReference type="GO" id="GO:0005737">
    <property type="term" value="C:cytoplasm"/>
    <property type="evidence" value="ECO:0007669"/>
    <property type="project" value="TreeGrafter"/>
</dbReference>
<dbReference type="Proteomes" id="UP000187203">
    <property type="component" value="Unassembled WGS sequence"/>
</dbReference>
<dbReference type="SMART" id="SM01037">
    <property type="entry name" value="Bet_v_1"/>
    <property type="match status" value="1"/>
</dbReference>
<dbReference type="PRINTS" id="PR00634">
    <property type="entry name" value="BETALLERGEN"/>
</dbReference>
<dbReference type="SUPFAM" id="SSF55961">
    <property type="entry name" value="Bet v1-like"/>
    <property type="match status" value="1"/>
</dbReference>
<dbReference type="InterPro" id="IPR023393">
    <property type="entry name" value="START-like_dom_sf"/>
</dbReference>
<comment type="caution">
    <text evidence="5">The sequence shown here is derived from an EMBL/GenBank/DDBJ whole genome shotgun (WGS) entry which is preliminary data.</text>
</comment>
<proteinExistence type="inferred from homology"/>
<evidence type="ECO:0000313" key="5">
    <source>
        <dbReference type="EMBL" id="OMO81994.1"/>
    </source>
</evidence>
<gene>
    <name evidence="5" type="ORF">COLO4_23298</name>
</gene>
<dbReference type="Gene3D" id="3.30.530.20">
    <property type="match status" value="1"/>
</dbReference>
<keyword evidence="2" id="KW-0611">Plant defense</keyword>
<dbReference type="InterPro" id="IPR050279">
    <property type="entry name" value="Plant_def-hormone_signal"/>
</dbReference>
<organism evidence="5 6">
    <name type="scientific">Corchorus olitorius</name>
    <dbReference type="NCBI Taxonomy" id="93759"/>
    <lineage>
        <taxon>Eukaryota</taxon>
        <taxon>Viridiplantae</taxon>
        <taxon>Streptophyta</taxon>
        <taxon>Embryophyta</taxon>
        <taxon>Tracheophyta</taxon>
        <taxon>Spermatophyta</taxon>
        <taxon>Magnoliopsida</taxon>
        <taxon>eudicotyledons</taxon>
        <taxon>Gunneridae</taxon>
        <taxon>Pentapetalae</taxon>
        <taxon>rosids</taxon>
        <taxon>malvids</taxon>
        <taxon>Malvales</taxon>
        <taxon>Malvaceae</taxon>
        <taxon>Grewioideae</taxon>
        <taxon>Apeibeae</taxon>
        <taxon>Corchorus</taxon>
    </lineage>
</organism>